<organism evidence="2 3">
    <name type="scientific">Weissella viridescens</name>
    <name type="common">Lactobacillus viridescens</name>
    <dbReference type="NCBI Taxonomy" id="1629"/>
    <lineage>
        <taxon>Bacteria</taxon>
        <taxon>Bacillati</taxon>
        <taxon>Bacillota</taxon>
        <taxon>Bacilli</taxon>
        <taxon>Lactobacillales</taxon>
        <taxon>Lactobacillaceae</taxon>
        <taxon>Weissella</taxon>
    </lineage>
</organism>
<evidence type="ECO:0000313" key="3">
    <source>
        <dbReference type="Proteomes" id="UP000254621"/>
    </source>
</evidence>
<keyword evidence="1" id="KW-0812">Transmembrane</keyword>
<dbReference type="Proteomes" id="UP000254621">
    <property type="component" value="Unassembled WGS sequence"/>
</dbReference>
<dbReference type="AlphaFoldDB" id="A0A380P7E2"/>
<protein>
    <submittedName>
        <fullName evidence="2">Uncharacterized protein</fullName>
    </submittedName>
</protein>
<keyword evidence="1" id="KW-1133">Transmembrane helix</keyword>
<keyword evidence="1" id="KW-0472">Membrane</keyword>
<evidence type="ECO:0000256" key="1">
    <source>
        <dbReference type="SAM" id="Phobius"/>
    </source>
</evidence>
<evidence type="ECO:0000313" key="2">
    <source>
        <dbReference type="EMBL" id="SUP61123.1"/>
    </source>
</evidence>
<dbReference type="EMBL" id="UHIV01000006">
    <property type="protein sequence ID" value="SUP61123.1"/>
    <property type="molecule type" value="Genomic_DNA"/>
</dbReference>
<reference evidence="2 3" key="1">
    <citation type="submission" date="2018-06" db="EMBL/GenBank/DDBJ databases">
        <authorList>
            <consortium name="Pathogen Informatics"/>
            <person name="Doyle S."/>
        </authorList>
    </citation>
    <scope>NUCLEOTIDE SEQUENCE [LARGE SCALE GENOMIC DNA]</scope>
    <source>
        <strain evidence="2 3">NCTC13645</strain>
    </source>
</reference>
<proteinExistence type="predicted"/>
<sequence length="32" mass="3587">MSLGGLAWLIVAIAIYYYSVQSVCWYIGLHVP</sequence>
<name>A0A380P7E2_WEIVI</name>
<feature type="transmembrane region" description="Helical" evidence="1">
    <location>
        <begin position="6"/>
        <end position="29"/>
    </location>
</feature>
<accession>A0A380P7E2</accession>
<gene>
    <name evidence="2" type="ORF">NCTC13645_02255</name>
</gene>